<dbReference type="PROSITE" id="PS51186">
    <property type="entry name" value="GNAT"/>
    <property type="match status" value="1"/>
</dbReference>
<dbReference type="Gene3D" id="3.40.630.30">
    <property type="match status" value="1"/>
</dbReference>
<dbReference type="InterPro" id="IPR000182">
    <property type="entry name" value="GNAT_dom"/>
</dbReference>
<dbReference type="EMBL" id="CACSII010000019">
    <property type="protein sequence ID" value="CAA0117378.1"/>
    <property type="molecule type" value="Genomic_DNA"/>
</dbReference>
<dbReference type="EC" id="2.3.1.-" evidence="2"/>
<organism evidence="2 3">
    <name type="scientific">BD1-7 clade bacterium</name>
    <dbReference type="NCBI Taxonomy" id="2029982"/>
    <lineage>
        <taxon>Bacteria</taxon>
        <taxon>Pseudomonadati</taxon>
        <taxon>Pseudomonadota</taxon>
        <taxon>Gammaproteobacteria</taxon>
        <taxon>Cellvibrionales</taxon>
        <taxon>Spongiibacteraceae</taxon>
        <taxon>BD1-7 clade</taxon>
    </lineage>
</organism>
<dbReference type="PANTHER" id="PTHR13355">
    <property type="entry name" value="GLUCOSAMINE 6-PHOSPHATE N-ACETYLTRANSFERASE"/>
    <property type="match status" value="1"/>
</dbReference>
<protein>
    <submittedName>
        <fullName evidence="2">Acetyltransferase</fullName>
        <ecNumber evidence="2">2.3.1.-</ecNumber>
    </submittedName>
</protein>
<proteinExistence type="predicted"/>
<evidence type="ECO:0000313" key="2">
    <source>
        <dbReference type="EMBL" id="CAA0117378.1"/>
    </source>
</evidence>
<reference evidence="2 3" key="1">
    <citation type="submission" date="2019-11" db="EMBL/GenBank/DDBJ databases">
        <authorList>
            <person name="Holert J."/>
        </authorList>
    </citation>
    <scope>NUCLEOTIDE SEQUENCE [LARGE SCALE GENOMIC DNA]</scope>
    <source>
        <strain evidence="2">BC5_2</strain>
    </source>
</reference>
<dbReference type="CDD" id="cd04301">
    <property type="entry name" value="NAT_SF"/>
    <property type="match status" value="1"/>
</dbReference>
<name>A0A5S9QI91_9GAMM</name>
<dbReference type="AlphaFoldDB" id="A0A5S9QI91"/>
<evidence type="ECO:0000259" key="1">
    <source>
        <dbReference type="PROSITE" id="PS51186"/>
    </source>
</evidence>
<keyword evidence="2" id="KW-0808">Transferase</keyword>
<dbReference type="Pfam" id="PF13673">
    <property type="entry name" value="Acetyltransf_10"/>
    <property type="match status" value="1"/>
</dbReference>
<dbReference type="SUPFAM" id="SSF55729">
    <property type="entry name" value="Acyl-CoA N-acyltransferases (Nat)"/>
    <property type="match status" value="1"/>
</dbReference>
<dbReference type="InterPro" id="IPR039143">
    <property type="entry name" value="GNPNAT1-like"/>
</dbReference>
<feature type="domain" description="N-acetyltransferase" evidence="1">
    <location>
        <begin position="1"/>
        <end position="149"/>
    </location>
</feature>
<dbReference type="GO" id="GO:0004343">
    <property type="term" value="F:glucosamine 6-phosphate N-acetyltransferase activity"/>
    <property type="evidence" value="ECO:0007669"/>
    <property type="project" value="TreeGrafter"/>
</dbReference>
<dbReference type="InterPro" id="IPR016181">
    <property type="entry name" value="Acyl_CoA_acyltransferase"/>
</dbReference>
<sequence>MTITPAIKVIHTNWQIHSEVLHKIRTAVFVEEQNIHPDLEWDEFDASATHFIVFVDDTPAGCARLKIDHDIGRIGRMAVLDAFRGAGLASLLMTDVIAYASAQSLTRLELDAQTYVRKLYENTGFSQCGDEFIEDGTDIPHIPMQMRLEPVAAV</sequence>
<evidence type="ECO:0000313" key="3">
    <source>
        <dbReference type="Proteomes" id="UP000434580"/>
    </source>
</evidence>
<keyword evidence="2" id="KW-0012">Acyltransferase</keyword>
<dbReference type="OrthoDB" id="9796171at2"/>
<dbReference type="PANTHER" id="PTHR13355:SF11">
    <property type="entry name" value="GLUCOSAMINE 6-PHOSPHATE N-ACETYLTRANSFERASE"/>
    <property type="match status" value="1"/>
</dbReference>
<gene>
    <name evidence="2" type="ORF">DPBNPPHM_02262</name>
</gene>
<dbReference type="Proteomes" id="UP000434580">
    <property type="component" value="Unassembled WGS sequence"/>
</dbReference>
<accession>A0A5S9QI91</accession>